<organism evidence="10 11">
    <name type="scientific">Paramormyrops kingsleyae</name>
    <dbReference type="NCBI Taxonomy" id="1676925"/>
    <lineage>
        <taxon>Eukaryota</taxon>
        <taxon>Metazoa</taxon>
        <taxon>Chordata</taxon>
        <taxon>Craniata</taxon>
        <taxon>Vertebrata</taxon>
        <taxon>Euteleostomi</taxon>
        <taxon>Actinopterygii</taxon>
        <taxon>Neopterygii</taxon>
        <taxon>Teleostei</taxon>
        <taxon>Osteoglossocephala</taxon>
        <taxon>Osteoglossomorpha</taxon>
        <taxon>Osteoglossiformes</taxon>
        <taxon>Mormyridae</taxon>
        <taxon>Paramormyrops</taxon>
    </lineage>
</organism>
<feature type="signal peptide" evidence="8">
    <location>
        <begin position="1"/>
        <end position="25"/>
    </location>
</feature>
<feature type="coiled-coil region" evidence="7">
    <location>
        <begin position="64"/>
        <end position="112"/>
    </location>
</feature>
<keyword evidence="5" id="KW-1015">Disulfide bond</keyword>
<dbReference type="PROSITE" id="PS51406">
    <property type="entry name" value="FIBRINOGEN_C_2"/>
    <property type="match status" value="1"/>
</dbReference>
<protein>
    <submittedName>
        <fullName evidence="10">Angiopoietin-like 7</fullName>
    </submittedName>
</protein>
<evidence type="ECO:0000256" key="4">
    <source>
        <dbReference type="ARBA" id="ARBA00023054"/>
    </source>
</evidence>
<evidence type="ECO:0000256" key="6">
    <source>
        <dbReference type="ARBA" id="ARBA00023180"/>
    </source>
</evidence>
<dbReference type="PANTHER" id="PTHR47221:SF6">
    <property type="entry name" value="FIBRINOGEN ALPHA CHAIN"/>
    <property type="match status" value="1"/>
</dbReference>
<reference evidence="10" key="1">
    <citation type="submission" date="2025-08" db="UniProtKB">
        <authorList>
            <consortium name="Ensembl"/>
        </authorList>
    </citation>
    <scope>IDENTIFICATION</scope>
</reference>
<evidence type="ECO:0000256" key="8">
    <source>
        <dbReference type="SAM" id="SignalP"/>
    </source>
</evidence>
<evidence type="ECO:0000256" key="3">
    <source>
        <dbReference type="ARBA" id="ARBA00022729"/>
    </source>
</evidence>
<dbReference type="FunFam" id="3.90.215.10:FF:000001">
    <property type="entry name" value="Tenascin isoform 1"/>
    <property type="match status" value="1"/>
</dbReference>
<dbReference type="SMART" id="SM00186">
    <property type="entry name" value="FBG"/>
    <property type="match status" value="1"/>
</dbReference>
<proteinExistence type="predicted"/>
<sequence>MMRQTAVLNMLTLGVTLVLLGQSTGAQRDPRRRAAPTSKAACCEDMRALKVQLANVSSLLEELWRKQETEARGLTRQMLELERRSQNQEARVTEAEGKYSEINNRVEIMQLQTAQAVTHTSAEAIYDCASLYTRNYKISGQYKLPADEFMGTPELEVYCDMETNGGGWTVIQRRKVGLTSFDRDWKQYKRGFGAIRGDFWLGNDNIFRLTRQPTVLHIEMEDWEGEVRYAQYQHFTLSNELNSYRLHIAGYSGNAGQDSLRYHNNTNFSAKDKDNDKCVDNCAQLRKGGYWYNCCTDSNLNGVYYRYGEHRTGTDGITWYGWHGPNYSLKRVEMKIRPQNFRP</sequence>
<reference evidence="10" key="2">
    <citation type="submission" date="2025-09" db="UniProtKB">
        <authorList>
            <consortium name="Ensembl"/>
        </authorList>
    </citation>
    <scope>IDENTIFICATION</scope>
</reference>
<dbReference type="Proteomes" id="UP000261540">
    <property type="component" value="Unplaced"/>
</dbReference>
<dbReference type="STRING" id="1676925.ENSPKIP00000033250"/>
<keyword evidence="4 7" id="KW-0175">Coiled coil</keyword>
<dbReference type="RefSeq" id="XP_023649203.1">
    <property type="nucleotide sequence ID" value="XM_023793435.2"/>
</dbReference>
<dbReference type="Gene3D" id="3.90.215.10">
    <property type="entry name" value="Gamma Fibrinogen, chain A, domain 1"/>
    <property type="match status" value="1"/>
</dbReference>
<evidence type="ECO:0000256" key="5">
    <source>
        <dbReference type="ARBA" id="ARBA00023157"/>
    </source>
</evidence>
<dbReference type="PANTHER" id="PTHR47221">
    <property type="entry name" value="FIBRINOGEN ALPHA CHAIN"/>
    <property type="match status" value="1"/>
</dbReference>
<keyword evidence="11" id="KW-1185">Reference proteome</keyword>
<dbReference type="InterPro" id="IPR037579">
    <property type="entry name" value="FIB_ANG-like"/>
</dbReference>
<comment type="subcellular location">
    <subcellularLocation>
        <location evidence="1">Secreted</location>
    </subcellularLocation>
</comment>
<dbReference type="CDD" id="cd00087">
    <property type="entry name" value="FReD"/>
    <property type="match status" value="1"/>
</dbReference>
<dbReference type="GeneTree" id="ENSGT00940000157064"/>
<evidence type="ECO:0000313" key="11">
    <source>
        <dbReference type="Proteomes" id="UP000261540"/>
    </source>
</evidence>
<dbReference type="InterPro" id="IPR002181">
    <property type="entry name" value="Fibrinogen_a/b/g_C_dom"/>
</dbReference>
<keyword evidence="2" id="KW-0964">Secreted</keyword>
<evidence type="ECO:0000256" key="2">
    <source>
        <dbReference type="ARBA" id="ARBA00022525"/>
    </source>
</evidence>
<evidence type="ECO:0000259" key="9">
    <source>
        <dbReference type="PROSITE" id="PS51406"/>
    </source>
</evidence>
<dbReference type="AlphaFoldDB" id="A0A3B3SSE9"/>
<dbReference type="Pfam" id="PF00147">
    <property type="entry name" value="Fibrinogen_C"/>
    <property type="match status" value="1"/>
</dbReference>
<dbReference type="GO" id="GO:0007596">
    <property type="term" value="P:blood coagulation"/>
    <property type="evidence" value="ECO:0007669"/>
    <property type="project" value="InterPro"/>
</dbReference>
<dbReference type="GO" id="GO:0005576">
    <property type="term" value="C:extracellular region"/>
    <property type="evidence" value="ECO:0007669"/>
    <property type="project" value="UniProtKB-SubCell"/>
</dbReference>
<dbReference type="InterPro" id="IPR014716">
    <property type="entry name" value="Fibrinogen_a/b/g_C_1"/>
</dbReference>
<feature type="domain" description="Fibrinogen C-terminal" evidence="9">
    <location>
        <begin position="119"/>
        <end position="340"/>
    </location>
</feature>
<name>A0A3B3SSE9_9TELE</name>
<keyword evidence="6" id="KW-0325">Glycoprotein</keyword>
<evidence type="ECO:0000256" key="7">
    <source>
        <dbReference type="SAM" id="Coils"/>
    </source>
</evidence>
<feature type="chain" id="PRO_5017263138" evidence="8">
    <location>
        <begin position="26"/>
        <end position="343"/>
    </location>
</feature>
<dbReference type="SUPFAM" id="SSF56496">
    <property type="entry name" value="Fibrinogen C-terminal domain-like"/>
    <property type="match status" value="1"/>
</dbReference>
<dbReference type="GeneID" id="111834306"/>
<dbReference type="InterPro" id="IPR036056">
    <property type="entry name" value="Fibrinogen-like_C"/>
</dbReference>
<dbReference type="NCBIfam" id="NF040941">
    <property type="entry name" value="GGGWT_bact"/>
    <property type="match status" value="1"/>
</dbReference>
<dbReference type="OrthoDB" id="9860756at2759"/>
<dbReference type="Ensembl" id="ENSPKIT00000014136.1">
    <property type="protein sequence ID" value="ENSPKIP00000033250.1"/>
    <property type="gene ID" value="ENSPKIG00000013029.1"/>
</dbReference>
<dbReference type="KEGG" id="pki:111834306"/>
<evidence type="ECO:0000256" key="1">
    <source>
        <dbReference type="ARBA" id="ARBA00004613"/>
    </source>
</evidence>
<keyword evidence="3 8" id="KW-0732">Signal</keyword>
<dbReference type="CTD" id="10218"/>
<accession>A0A3B3SSE9</accession>
<evidence type="ECO:0000313" key="10">
    <source>
        <dbReference type="Ensembl" id="ENSPKIP00000033250.1"/>
    </source>
</evidence>